<dbReference type="Proteomes" id="UP001497535">
    <property type="component" value="Unassembled WGS sequence"/>
</dbReference>
<name>A0ACB1B409_MELEN</name>
<evidence type="ECO:0000313" key="1">
    <source>
        <dbReference type="EMBL" id="CAK5121648.1"/>
    </source>
</evidence>
<dbReference type="EMBL" id="CAVMJV010000183">
    <property type="protein sequence ID" value="CAK5121648.1"/>
    <property type="molecule type" value="Genomic_DNA"/>
</dbReference>
<reference evidence="1" key="1">
    <citation type="submission" date="2023-11" db="EMBL/GenBank/DDBJ databases">
        <authorList>
            <person name="Poullet M."/>
        </authorList>
    </citation>
    <scope>NUCLEOTIDE SEQUENCE</scope>
    <source>
        <strain evidence="1">E1834</strain>
    </source>
</reference>
<organism evidence="1 2">
    <name type="scientific">Meloidogyne enterolobii</name>
    <name type="common">Root-knot nematode worm</name>
    <name type="synonym">Meloidogyne mayaguensis</name>
    <dbReference type="NCBI Taxonomy" id="390850"/>
    <lineage>
        <taxon>Eukaryota</taxon>
        <taxon>Metazoa</taxon>
        <taxon>Ecdysozoa</taxon>
        <taxon>Nematoda</taxon>
        <taxon>Chromadorea</taxon>
        <taxon>Rhabditida</taxon>
        <taxon>Tylenchina</taxon>
        <taxon>Tylenchomorpha</taxon>
        <taxon>Tylenchoidea</taxon>
        <taxon>Meloidogynidae</taxon>
        <taxon>Meloidogyninae</taxon>
        <taxon>Meloidogyne</taxon>
    </lineage>
</organism>
<sequence>MAFGIWCPFLTYLARHAKFLFTARISSYKTQICMFFPPLVINYPNNNNVLSIFIFCFLTHPRAPILIFIYTNIYGQLLKKFVLLYLTFYSHFRKI</sequence>
<proteinExistence type="predicted"/>
<evidence type="ECO:0000313" key="2">
    <source>
        <dbReference type="Proteomes" id="UP001497535"/>
    </source>
</evidence>
<gene>
    <name evidence="1" type="ORF">MENTE1834_LOCUS47075</name>
</gene>
<comment type="caution">
    <text evidence="1">The sequence shown here is derived from an EMBL/GenBank/DDBJ whole genome shotgun (WGS) entry which is preliminary data.</text>
</comment>
<accession>A0ACB1B409</accession>
<keyword evidence="2" id="KW-1185">Reference proteome</keyword>
<protein>
    <submittedName>
        <fullName evidence="1">Uncharacterized protein</fullName>
    </submittedName>
</protein>